<keyword evidence="3" id="KW-1185">Reference proteome</keyword>
<evidence type="ECO:0000313" key="2">
    <source>
        <dbReference type="EMBL" id="MFC3284092.1"/>
    </source>
</evidence>
<name>A0ABV7LNN2_9GAMM</name>
<proteinExistence type="predicted"/>
<feature type="compositionally biased region" description="Basic and acidic residues" evidence="1">
    <location>
        <begin position="34"/>
        <end position="53"/>
    </location>
</feature>
<evidence type="ECO:0000313" key="3">
    <source>
        <dbReference type="Proteomes" id="UP001595579"/>
    </source>
</evidence>
<sequence length="53" mass="6295">MHHDDSGGFRDAFDHAQRVRERNALEYEAGTSSRQRDREADERHPPPRDPERH</sequence>
<dbReference type="EMBL" id="JBHRUG010000019">
    <property type="protein sequence ID" value="MFC3284092.1"/>
    <property type="molecule type" value="Genomic_DNA"/>
</dbReference>
<dbReference type="Proteomes" id="UP001595579">
    <property type="component" value="Unassembled WGS sequence"/>
</dbReference>
<organism evidence="2 3">
    <name type="scientific">Litchfieldella rifensis</name>
    <dbReference type="NCBI Taxonomy" id="762643"/>
    <lineage>
        <taxon>Bacteria</taxon>
        <taxon>Pseudomonadati</taxon>
        <taxon>Pseudomonadota</taxon>
        <taxon>Gammaproteobacteria</taxon>
        <taxon>Oceanospirillales</taxon>
        <taxon>Halomonadaceae</taxon>
        <taxon>Litchfieldella</taxon>
    </lineage>
</organism>
<gene>
    <name evidence="2" type="ORF">ACFOEV_10780</name>
</gene>
<accession>A0ABV7LNN2</accession>
<feature type="compositionally biased region" description="Basic and acidic residues" evidence="1">
    <location>
        <begin position="1"/>
        <end position="25"/>
    </location>
</feature>
<reference evidence="3" key="1">
    <citation type="journal article" date="2019" name="Int. J. Syst. Evol. Microbiol.">
        <title>The Global Catalogue of Microorganisms (GCM) 10K type strain sequencing project: providing services to taxonomists for standard genome sequencing and annotation.</title>
        <authorList>
            <consortium name="The Broad Institute Genomics Platform"/>
            <consortium name="The Broad Institute Genome Sequencing Center for Infectious Disease"/>
            <person name="Wu L."/>
            <person name="Ma J."/>
        </authorList>
    </citation>
    <scope>NUCLEOTIDE SEQUENCE [LARGE SCALE GENOMIC DNA]</scope>
    <source>
        <strain evidence="3">CECT 7698</strain>
    </source>
</reference>
<protein>
    <submittedName>
        <fullName evidence="2">Uncharacterized protein</fullName>
    </submittedName>
</protein>
<dbReference type="RefSeq" id="WP_386773719.1">
    <property type="nucleotide sequence ID" value="NZ_JBHRUG010000019.1"/>
</dbReference>
<feature type="region of interest" description="Disordered" evidence="1">
    <location>
        <begin position="1"/>
        <end position="53"/>
    </location>
</feature>
<evidence type="ECO:0000256" key="1">
    <source>
        <dbReference type="SAM" id="MobiDB-lite"/>
    </source>
</evidence>
<comment type="caution">
    <text evidence="2">The sequence shown here is derived from an EMBL/GenBank/DDBJ whole genome shotgun (WGS) entry which is preliminary data.</text>
</comment>